<sequence>MKRLIIPTIVALGFTCFSQAYAAVETYTVDEAGGYAIMGFVGNTPEDFALAQKQANSWELQRHLDLKPQSVKAVAIDGSKGVAMNDAQLRHAIEAAALAKSP</sequence>
<evidence type="ECO:0000313" key="3">
    <source>
        <dbReference type="Proteomes" id="UP000254711"/>
    </source>
</evidence>
<keyword evidence="3" id="KW-1185">Reference proteome</keyword>
<dbReference type="EMBL" id="QQSY01000003">
    <property type="protein sequence ID" value="RDI98151.1"/>
    <property type="molecule type" value="Genomic_DNA"/>
</dbReference>
<organism evidence="2 3">
    <name type="scientific">Dyella solisilvae</name>
    <dbReference type="NCBI Taxonomy" id="1920168"/>
    <lineage>
        <taxon>Bacteria</taxon>
        <taxon>Pseudomonadati</taxon>
        <taxon>Pseudomonadota</taxon>
        <taxon>Gammaproteobacteria</taxon>
        <taxon>Lysobacterales</taxon>
        <taxon>Rhodanobacteraceae</taxon>
        <taxon>Dyella</taxon>
    </lineage>
</organism>
<accession>A0A370K672</accession>
<comment type="caution">
    <text evidence="2">The sequence shown here is derived from an EMBL/GenBank/DDBJ whole genome shotgun (WGS) entry which is preliminary data.</text>
</comment>
<proteinExistence type="predicted"/>
<name>A0A370K672_9GAMM</name>
<dbReference type="OrthoDB" id="5956232at2"/>
<reference evidence="2 3" key="1">
    <citation type="submission" date="2018-07" db="EMBL/GenBank/DDBJ databases">
        <title>Dyella solisilvae sp. nov., isolated from the pine and broad-leaved mixed forest soil.</title>
        <authorList>
            <person name="Gao Z."/>
            <person name="Qiu L."/>
        </authorList>
    </citation>
    <scope>NUCLEOTIDE SEQUENCE [LARGE SCALE GENOMIC DNA]</scope>
    <source>
        <strain evidence="2 3">DHG54</strain>
    </source>
</reference>
<evidence type="ECO:0000313" key="2">
    <source>
        <dbReference type="EMBL" id="RDI98151.1"/>
    </source>
</evidence>
<dbReference type="Proteomes" id="UP000254711">
    <property type="component" value="Unassembled WGS sequence"/>
</dbReference>
<dbReference type="RefSeq" id="WP_114825669.1">
    <property type="nucleotide sequence ID" value="NZ_QQSY01000003.1"/>
</dbReference>
<evidence type="ECO:0000256" key="1">
    <source>
        <dbReference type="SAM" id="SignalP"/>
    </source>
</evidence>
<feature type="signal peptide" evidence="1">
    <location>
        <begin position="1"/>
        <end position="22"/>
    </location>
</feature>
<dbReference type="AlphaFoldDB" id="A0A370K672"/>
<protein>
    <submittedName>
        <fullName evidence="2">Uncharacterized protein</fullName>
    </submittedName>
</protein>
<keyword evidence="1" id="KW-0732">Signal</keyword>
<gene>
    <name evidence="2" type="ORF">DVT68_13815</name>
</gene>
<feature type="chain" id="PRO_5016729391" evidence="1">
    <location>
        <begin position="23"/>
        <end position="102"/>
    </location>
</feature>